<dbReference type="SUPFAM" id="SSF103007">
    <property type="entry name" value="Hypothetical protein TT1725"/>
    <property type="match status" value="1"/>
</dbReference>
<accession>A0A381V3K5</accession>
<dbReference type="PANTHER" id="PTHR36441:SF1">
    <property type="entry name" value="DUF503 DOMAIN-CONTAINING PROTEIN"/>
    <property type="match status" value="1"/>
</dbReference>
<organism evidence="1">
    <name type="scientific">marine metagenome</name>
    <dbReference type="NCBI Taxonomy" id="408172"/>
    <lineage>
        <taxon>unclassified sequences</taxon>
        <taxon>metagenomes</taxon>
        <taxon>ecological metagenomes</taxon>
    </lineage>
</organism>
<dbReference type="InterPro" id="IPR007546">
    <property type="entry name" value="DUF503"/>
</dbReference>
<protein>
    <recommendedName>
        <fullName evidence="2">YlxP-like protein</fullName>
    </recommendedName>
</protein>
<sequence>MPVVGLLSLELYLPNASSLKEKRMVLRSVKDRLRKFNIAIAETDHHNLWQRARLDVVAISTDTKTVDQALAAAENEIERVYPGLVCNSRVEFLT</sequence>
<dbReference type="Pfam" id="PF04456">
    <property type="entry name" value="DUF503"/>
    <property type="match status" value="1"/>
</dbReference>
<dbReference type="AlphaFoldDB" id="A0A381V3K5"/>
<name>A0A381V3K5_9ZZZZ</name>
<dbReference type="PANTHER" id="PTHR36441">
    <property type="entry name" value="HYPOTHETICAL CYTOSOLIC PROTEIN"/>
    <property type="match status" value="1"/>
</dbReference>
<reference evidence="1" key="1">
    <citation type="submission" date="2018-05" db="EMBL/GenBank/DDBJ databases">
        <authorList>
            <person name="Lanie J.A."/>
            <person name="Ng W.-L."/>
            <person name="Kazmierczak K.M."/>
            <person name="Andrzejewski T.M."/>
            <person name="Davidsen T.M."/>
            <person name="Wayne K.J."/>
            <person name="Tettelin H."/>
            <person name="Glass J.I."/>
            <person name="Rusch D."/>
            <person name="Podicherti R."/>
            <person name="Tsui H.-C.T."/>
            <person name="Winkler M.E."/>
        </authorList>
    </citation>
    <scope>NUCLEOTIDE SEQUENCE</scope>
</reference>
<dbReference type="InterPro" id="IPR036746">
    <property type="entry name" value="TT1725-like_sf"/>
</dbReference>
<evidence type="ECO:0008006" key="2">
    <source>
        <dbReference type="Google" id="ProtNLM"/>
    </source>
</evidence>
<dbReference type="EMBL" id="UINC01007756">
    <property type="protein sequence ID" value="SVA34935.1"/>
    <property type="molecule type" value="Genomic_DNA"/>
</dbReference>
<dbReference type="Gene3D" id="3.30.70.1120">
    <property type="entry name" value="TT1725-like"/>
    <property type="match status" value="1"/>
</dbReference>
<gene>
    <name evidence="1" type="ORF">METZ01_LOCUS87789</name>
</gene>
<evidence type="ECO:0000313" key="1">
    <source>
        <dbReference type="EMBL" id="SVA34935.1"/>
    </source>
</evidence>
<proteinExistence type="predicted"/>